<dbReference type="CDD" id="cd00882">
    <property type="entry name" value="Ras_like_GTPase"/>
    <property type="match status" value="1"/>
</dbReference>
<evidence type="ECO:0000256" key="1">
    <source>
        <dbReference type="SAM" id="Phobius"/>
    </source>
</evidence>
<evidence type="ECO:0000259" key="2">
    <source>
        <dbReference type="Pfam" id="PF01926"/>
    </source>
</evidence>
<dbReference type="Gene3D" id="3.40.50.300">
    <property type="entry name" value="P-loop containing nucleotide triphosphate hydrolases"/>
    <property type="match status" value="1"/>
</dbReference>
<dbReference type="Proteomes" id="UP001054801">
    <property type="component" value="Chromosome"/>
</dbReference>
<evidence type="ECO:0000313" key="3">
    <source>
        <dbReference type="EMBL" id="UJS23828.1"/>
    </source>
</evidence>
<dbReference type="InterPro" id="IPR027417">
    <property type="entry name" value="P-loop_NTPase"/>
</dbReference>
<keyword evidence="1" id="KW-0472">Membrane</keyword>
<dbReference type="SUPFAM" id="SSF52540">
    <property type="entry name" value="P-loop containing nucleoside triphosphate hydrolases"/>
    <property type="match status" value="1"/>
</dbReference>
<feature type="transmembrane region" description="Helical" evidence="1">
    <location>
        <begin position="433"/>
        <end position="456"/>
    </location>
</feature>
<dbReference type="EMBL" id="CP091244">
    <property type="protein sequence ID" value="UJS23828.1"/>
    <property type="molecule type" value="Genomic_DNA"/>
</dbReference>
<protein>
    <submittedName>
        <fullName evidence="3">50S ribosome-binding GTPase</fullName>
    </submittedName>
</protein>
<keyword evidence="1" id="KW-1133">Transmembrane helix</keyword>
<reference evidence="3" key="1">
    <citation type="journal article" date="2022" name="Microorganisms">
        <title>Two New Species of Filamentous Sulfur Bacteria of the Genus Thiothrix, Thiothrix winogradskyi sp. nov. and 'Candidatus Thiothrix sulfatifontis' sp. nov.</title>
        <authorList>
            <person name="Ravin N.V."/>
            <person name="Rossetti S."/>
            <person name="Beletsky A.V."/>
            <person name="Kadnikov V.V."/>
            <person name="Rudenko T.S."/>
            <person name="Smolyakov D.D."/>
            <person name="Moskvitina M.I."/>
            <person name="Gureeva M.V."/>
            <person name="Mardanov A.V."/>
            <person name="Grabovich M.Y."/>
        </authorList>
    </citation>
    <scope>NUCLEOTIDE SEQUENCE</scope>
    <source>
        <strain evidence="3">CT3</strain>
    </source>
</reference>
<dbReference type="InterPro" id="IPR006073">
    <property type="entry name" value="GTP-bd"/>
</dbReference>
<accession>A0ABY3SYC0</accession>
<dbReference type="Pfam" id="PF01926">
    <property type="entry name" value="MMR_HSR1"/>
    <property type="match status" value="1"/>
</dbReference>
<name>A0ABY3SYC0_9GAMM</name>
<dbReference type="RefSeq" id="WP_236498043.1">
    <property type="nucleotide sequence ID" value="NZ_CP091244.1"/>
</dbReference>
<proteinExistence type="predicted"/>
<evidence type="ECO:0000313" key="4">
    <source>
        <dbReference type="Proteomes" id="UP001054801"/>
    </source>
</evidence>
<keyword evidence="4" id="KW-1185">Reference proteome</keyword>
<sequence length="646" mass="74072">MIASLNNIDDLSLDNVIDKQIIESFENIRSVIFKGISNIKHHLEILSEITEWDKLNVSFFGETNAGKSTVIESLINGDGRSIGEGYKDFTKNVNEIAYKNINLIDMPGIEGREHQVINNIHKAVNKSHIIFYVIGTNKEPEENTISKIRIFLKDNVKVYSIINVRGKPTVYKFKKELKDTNIAIVESRVESKFSELLGKNYSGNIVINGHLALLKNDRIAKSRFANDQIKALEIFANKSEIEKFSNIQEIYTLLDAFEKDVENEIIISNTYKFIKNLSSILSNILREKKNFDSFLKEANGLTEKYLDEVDKVICKYESEILSSLDVNINSMRVELKKTVNKGIDNNDSEISIKSKLDNIREEQSKKLNKNIQKLLSSMKEEIEAKIEEFKNRMSLQMQFLNLKGDFDLGSILESLEINFKYVLGQVLDVGLSIWGVVSAFGINPILGVITGVLVLARKIWDWFFGDPDKRKREAKSEAVSKIDSMINDVKNKIRHDIERELISVQKNTKKPVLQLHESMKGLKKISIAIDDKVLQIKKSQTALSLLLMKRILGDSVTFSYLDLQLSQAIVIGYEVNENVKNYLLKIFRLRKLDLYSSYRDWLNEAGIYTGDEFFLANDEFNFRAANALLSNDNNKFKFKRVKRRSN</sequence>
<keyword evidence="1" id="KW-0812">Transmembrane</keyword>
<feature type="domain" description="G" evidence="2">
    <location>
        <begin position="57"/>
        <end position="149"/>
    </location>
</feature>
<organism evidence="3 4">
    <name type="scientific">Thiothrix winogradskyi</name>
    <dbReference type="NCBI Taxonomy" id="96472"/>
    <lineage>
        <taxon>Bacteria</taxon>
        <taxon>Pseudomonadati</taxon>
        <taxon>Pseudomonadota</taxon>
        <taxon>Gammaproteobacteria</taxon>
        <taxon>Thiotrichales</taxon>
        <taxon>Thiotrichaceae</taxon>
        <taxon>Thiothrix</taxon>
    </lineage>
</organism>
<gene>
    <name evidence="3" type="ORF">L2Y54_18085</name>
</gene>